<dbReference type="PROSITE" id="PS01230">
    <property type="entry name" value="TRMA_1"/>
    <property type="match status" value="1"/>
</dbReference>
<dbReference type="AlphaFoldDB" id="A0A1H1NG94"/>
<dbReference type="InterPro" id="IPR010280">
    <property type="entry name" value="U5_MeTrfase_fam"/>
</dbReference>
<dbReference type="GO" id="GO:0070475">
    <property type="term" value="P:rRNA base methylation"/>
    <property type="evidence" value="ECO:0007669"/>
    <property type="project" value="TreeGrafter"/>
</dbReference>
<evidence type="ECO:0000313" key="7">
    <source>
        <dbReference type="EMBL" id="SDR98016.1"/>
    </source>
</evidence>
<dbReference type="Pfam" id="PF05958">
    <property type="entry name" value="tRNA_U5-meth_tr"/>
    <property type="match status" value="1"/>
</dbReference>
<feature type="binding site" evidence="4">
    <location>
        <position position="338"/>
    </location>
    <ligand>
        <name>S-adenosyl-L-methionine</name>
        <dbReference type="ChEBI" id="CHEBI:59789"/>
    </ligand>
</feature>
<dbReference type="PROSITE" id="PS50926">
    <property type="entry name" value="TRAM"/>
    <property type="match status" value="1"/>
</dbReference>
<feature type="binding site" evidence="4">
    <location>
        <position position="295"/>
    </location>
    <ligand>
        <name>S-adenosyl-L-methionine</name>
        <dbReference type="ChEBI" id="CHEBI:59789"/>
    </ligand>
</feature>
<evidence type="ECO:0000256" key="5">
    <source>
        <dbReference type="PROSITE-ProRule" id="PRU10015"/>
    </source>
</evidence>
<organism evidence="7 8">
    <name type="scientific">Corynebacterium timonense</name>
    <dbReference type="NCBI Taxonomy" id="441500"/>
    <lineage>
        <taxon>Bacteria</taxon>
        <taxon>Bacillati</taxon>
        <taxon>Actinomycetota</taxon>
        <taxon>Actinomycetes</taxon>
        <taxon>Mycobacteriales</taxon>
        <taxon>Corynebacteriaceae</taxon>
        <taxon>Corynebacterium</taxon>
    </lineage>
</organism>
<dbReference type="PANTHER" id="PTHR11061">
    <property type="entry name" value="RNA M5U METHYLTRANSFERASE"/>
    <property type="match status" value="1"/>
</dbReference>
<feature type="binding site" evidence="4">
    <location>
        <position position="245"/>
    </location>
    <ligand>
        <name>S-adenosyl-L-methionine</name>
        <dbReference type="ChEBI" id="CHEBI:59789"/>
    </ligand>
</feature>
<evidence type="ECO:0000256" key="1">
    <source>
        <dbReference type="ARBA" id="ARBA00022603"/>
    </source>
</evidence>
<dbReference type="Proteomes" id="UP000182237">
    <property type="component" value="Chromosome I"/>
</dbReference>
<evidence type="ECO:0000256" key="3">
    <source>
        <dbReference type="ARBA" id="ARBA00022691"/>
    </source>
</evidence>
<evidence type="ECO:0000313" key="8">
    <source>
        <dbReference type="Proteomes" id="UP000182237"/>
    </source>
</evidence>
<dbReference type="Pfam" id="PF01938">
    <property type="entry name" value="TRAM"/>
    <property type="match status" value="1"/>
</dbReference>
<keyword evidence="2 4" id="KW-0808">Transferase</keyword>
<dbReference type="GO" id="GO:0070041">
    <property type="term" value="F:rRNA (uridine-C5-)-methyltransferase activity"/>
    <property type="evidence" value="ECO:0007669"/>
    <property type="project" value="TreeGrafter"/>
</dbReference>
<dbReference type="STRING" id="1203190.GCA_000312345_00015"/>
<dbReference type="PANTHER" id="PTHR11061:SF30">
    <property type="entry name" value="TRNA (URACIL(54)-C(5))-METHYLTRANSFERASE"/>
    <property type="match status" value="1"/>
</dbReference>
<feature type="active site" description="Nucleophile" evidence="4">
    <location>
        <position position="365"/>
    </location>
</feature>
<dbReference type="PROSITE" id="PS51687">
    <property type="entry name" value="SAM_MT_RNA_M5U"/>
    <property type="match status" value="1"/>
</dbReference>
<feature type="binding site" evidence="4">
    <location>
        <position position="275"/>
    </location>
    <ligand>
        <name>S-adenosyl-L-methionine</name>
        <dbReference type="ChEBI" id="CHEBI:59789"/>
    </ligand>
</feature>
<dbReference type="eggNOG" id="COG2265">
    <property type="taxonomic scope" value="Bacteria"/>
</dbReference>
<gene>
    <name evidence="7" type="ORF">SAMN04488539_0763</name>
</gene>
<dbReference type="SUPFAM" id="SSF50249">
    <property type="entry name" value="Nucleic acid-binding proteins"/>
    <property type="match status" value="1"/>
</dbReference>
<reference evidence="7 8" key="1">
    <citation type="submission" date="2016-10" db="EMBL/GenBank/DDBJ databases">
        <authorList>
            <person name="de Groot N.N."/>
        </authorList>
    </citation>
    <scope>NUCLEOTIDE SEQUENCE [LARGE SCALE GENOMIC DNA]</scope>
    <source>
        <strain evidence="7 8">DSM 45434</strain>
    </source>
</reference>
<keyword evidence="1 4" id="KW-0489">Methyltransferase</keyword>
<protein>
    <submittedName>
        <fullName evidence="7">tRNA/tmRNA/rRNA uracil-C5-methylase, TrmA/RlmC/RlmD family</fullName>
    </submittedName>
</protein>
<accession>A0A1H1NG94</accession>
<feature type="active site" evidence="5">
    <location>
        <position position="365"/>
    </location>
</feature>
<keyword evidence="8" id="KW-1185">Reference proteome</keyword>
<evidence type="ECO:0000256" key="2">
    <source>
        <dbReference type="ARBA" id="ARBA00022679"/>
    </source>
</evidence>
<evidence type="ECO:0000259" key="6">
    <source>
        <dbReference type="PROSITE" id="PS50926"/>
    </source>
</evidence>
<dbReference type="InterPro" id="IPR029063">
    <property type="entry name" value="SAM-dependent_MTases_sf"/>
</dbReference>
<dbReference type="EMBL" id="LT629765">
    <property type="protein sequence ID" value="SDR98016.1"/>
    <property type="molecule type" value="Genomic_DNA"/>
</dbReference>
<dbReference type="SUPFAM" id="SSF53335">
    <property type="entry name" value="S-adenosyl-L-methionine-dependent methyltransferases"/>
    <property type="match status" value="1"/>
</dbReference>
<sequence length="414" mass="43342">MTDAGALVELQLDRMAHGGEALGTAADGKVVFVAGALPGERVRARLTTVKKRWARAELDTVIEPSSQRVEPACPAAARGAGCCDYSHAAPHAQAGFKREVLLGQLGALARRSGVLDGFDADAGTGQRALEPALGWRTRVRLGVDGNGRAGVRKARSNDLVTEVACAQVAPGLLEGIVGEGARRFTPGAEVVAAVDAEGQRHVVETTKAQRGRRVERIDTVVEGSGVVTERAAGREFRFPATAFWQAHAAAPEAYAGVVETWGAGDYERRVGWDLYGGVGLFVPVIAGAIGGGHVDTVDYSPTAAQPQPGLRGVEVTRHARRVDQALPELPAPGLVVLDPPRAGAGEQVVAGIAAAAPERVIHVGCDPATLSRDLAAWGHHGYRVARMELIDAFPGTHHFETVACLEPASQPNRG</sequence>
<dbReference type="Gene3D" id="3.40.50.150">
    <property type="entry name" value="Vaccinia Virus protein VP39"/>
    <property type="match status" value="1"/>
</dbReference>
<proteinExistence type="inferred from homology"/>
<feature type="domain" description="TRAM" evidence="6">
    <location>
        <begin position="1"/>
        <end position="60"/>
    </location>
</feature>
<comment type="similarity">
    <text evidence="4">Belongs to the class I-like SAM-binding methyltransferase superfamily. RNA M5U methyltransferase family.</text>
</comment>
<dbReference type="InterPro" id="IPR012340">
    <property type="entry name" value="NA-bd_OB-fold"/>
</dbReference>
<dbReference type="Gene3D" id="2.40.50.140">
    <property type="entry name" value="Nucleic acid-binding proteins"/>
    <property type="match status" value="1"/>
</dbReference>
<evidence type="ECO:0000256" key="4">
    <source>
        <dbReference type="PROSITE-ProRule" id="PRU01024"/>
    </source>
</evidence>
<dbReference type="InterPro" id="IPR030390">
    <property type="entry name" value="MeTrfase_TrmA_AS"/>
</dbReference>
<keyword evidence="3 4" id="KW-0949">S-adenosyl-L-methionine</keyword>
<dbReference type="InterPro" id="IPR002792">
    <property type="entry name" value="TRAM_dom"/>
</dbReference>
<name>A0A1H1NG94_9CORY</name>